<accession>A0ABV6CJP8</accession>
<keyword evidence="1" id="KW-1133">Transmembrane helix</keyword>
<evidence type="ECO:0000313" key="3">
    <source>
        <dbReference type="Proteomes" id="UP001589795"/>
    </source>
</evidence>
<protein>
    <recommendedName>
        <fullName evidence="4">Acyltransferase family protein</fullName>
    </recommendedName>
</protein>
<evidence type="ECO:0000313" key="2">
    <source>
        <dbReference type="EMBL" id="MFC0200970.1"/>
    </source>
</evidence>
<dbReference type="EMBL" id="JBHLWQ010000111">
    <property type="protein sequence ID" value="MFC0200970.1"/>
    <property type="molecule type" value="Genomic_DNA"/>
</dbReference>
<comment type="caution">
    <text evidence="2">The sequence shown here is derived from an EMBL/GenBank/DDBJ whole genome shotgun (WGS) entry which is preliminary data.</text>
</comment>
<name>A0ABV6CJP8_9RHOB</name>
<reference evidence="2 3" key="1">
    <citation type="submission" date="2024-09" db="EMBL/GenBank/DDBJ databases">
        <authorList>
            <person name="Sun Q."/>
            <person name="Mori K."/>
        </authorList>
    </citation>
    <scope>NUCLEOTIDE SEQUENCE [LARGE SCALE GENOMIC DNA]</scope>
    <source>
        <strain evidence="2 3">CCM 7904</strain>
    </source>
</reference>
<evidence type="ECO:0000256" key="1">
    <source>
        <dbReference type="SAM" id="Phobius"/>
    </source>
</evidence>
<evidence type="ECO:0008006" key="4">
    <source>
        <dbReference type="Google" id="ProtNLM"/>
    </source>
</evidence>
<feature type="transmembrane region" description="Helical" evidence="1">
    <location>
        <begin position="42"/>
        <end position="62"/>
    </location>
</feature>
<sequence length="102" mass="11794">MIPYFIVLTGYAVAWQQVPWASVALIGNFAITTPETQLMLPYLYWFVEAYVQMCLLLVLLFYPGRMRRWLSRSLFGTGFALLVTLPPTFIQRERDSGFGFCL</sequence>
<dbReference type="RefSeq" id="WP_378926731.1">
    <property type="nucleotide sequence ID" value="NZ_JBHLWQ010000111.1"/>
</dbReference>
<gene>
    <name evidence="2" type="ORF">ACFFIZ_11805</name>
</gene>
<keyword evidence="3" id="KW-1185">Reference proteome</keyword>
<feature type="transmembrane region" description="Helical" evidence="1">
    <location>
        <begin position="69"/>
        <end position="90"/>
    </location>
</feature>
<keyword evidence="1" id="KW-0472">Membrane</keyword>
<proteinExistence type="predicted"/>
<keyword evidence="1" id="KW-0812">Transmembrane</keyword>
<dbReference type="Proteomes" id="UP001589795">
    <property type="component" value="Unassembled WGS sequence"/>
</dbReference>
<feature type="non-terminal residue" evidence="2">
    <location>
        <position position="102"/>
    </location>
</feature>
<organism evidence="2 3">
    <name type="scientific">Paracoccus rhizosphaerae</name>
    <dbReference type="NCBI Taxonomy" id="1133347"/>
    <lineage>
        <taxon>Bacteria</taxon>
        <taxon>Pseudomonadati</taxon>
        <taxon>Pseudomonadota</taxon>
        <taxon>Alphaproteobacteria</taxon>
        <taxon>Rhodobacterales</taxon>
        <taxon>Paracoccaceae</taxon>
        <taxon>Paracoccus</taxon>
    </lineage>
</organism>